<evidence type="ECO:0000256" key="2">
    <source>
        <dbReference type="ARBA" id="ARBA00022605"/>
    </source>
</evidence>
<evidence type="ECO:0000256" key="5">
    <source>
        <dbReference type="ARBA" id="ARBA00023239"/>
    </source>
</evidence>
<evidence type="ECO:0000256" key="4">
    <source>
        <dbReference type="ARBA" id="ARBA00023141"/>
    </source>
</evidence>
<proteinExistence type="predicted"/>
<evidence type="ECO:0000256" key="1">
    <source>
        <dbReference type="ARBA" id="ARBA00001911"/>
    </source>
</evidence>
<dbReference type="GO" id="GO:0008652">
    <property type="term" value="P:amino acid biosynthetic process"/>
    <property type="evidence" value="ECO:0007669"/>
    <property type="project" value="UniProtKB-KW"/>
</dbReference>
<dbReference type="CDD" id="cd08198">
    <property type="entry name" value="DHQS-like"/>
    <property type="match status" value="1"/>
</dbReference>
<dbReference type="Proteomes" id="UP000198870">
    <property type="component" value="Unassembled WGS sequence"/>
</dbReference>
<dbReference type="InterPro" id="IPR056179">
    <property type="entry name" value="DHQS_C"/>
</dbReference>
<dbReference type="InterPro" id="IPR030960">
    <property type="entry name" value="DHQS/DOIS_N"/>
</dbReference>
<evidence type="ECO:0000256" key="3">
    <source>
        <dbReference type="ARBA" id="ARBA00023027"/>
    </source>
</evidence>
<reference evidence="8 9" key="1">
    <citation type="submission" date="2016-10" db="EMBL/GenBank/DDBJ databases">
        <authorList>
            <person name="de Groot N.N."/>
        </authorList>
    </citation>
    <scope>NUCLEOTIDE SEQUENCE [LARGE SCALE GENOMIC DNA]</scope>
    <source>
        <strain evidence="8 9">AA1</strain>
    </source>
</reference>
<name>A0A1G5HNU8_9BACT</name>
<keyword evidence="4" id="KW-0057">Aromatic amino acid biosynthesis</keyword>
<dbReference type="EMBL" id="FMUX01000015">
    <property type="protein sequence ID" value="SCY65407.1"/>
    <property type="molecule type" value="Genomic_DNA"/>
</dbReference>
<feature type="domain" description="3-dehydroquinate synthase N-terminal" evidence="6">
    <location>
        <begin position="92"/>
        <end position="201"/>
    </location>
</feature>
<keyword evidence="2" id="KW-0028">Amino-acid biosynthesis</keyword>
<evidence type="ECO:0000259" key="6">
    <source>
        <dbReference type="Pfam" id="PF01761"/>
    </source>
</evidence>
<dbReference type="AlphaFoldDB" id="A0A1G5HNU8"/>
<evidence type="ECO:0000313" key="9">
    <source>
        <dbReference type="Proteomes" id="UP000198870"/>
    </source>
</evidence>
<evidence type="ECO:0000313" key="8">
    <source>
        <dbReference type="EMBL" id="SCY65407.1"/>
    </source>
</evidence>
<keyword evidence="5" id="KW-0456">Lyase</keyword>
<feature type="domain" description="3-dehydroquinate synthase C-terminal" evidence="7">
    <location>
        <begin position="205"/>
        <end position="332"/>
    </location>
</feature>
<dbReference type="Gene3D" id="3.40.50.1970">
    <property type="match status" value="1"/>
</dbReference>
<keyword evidence="9" id="KW-1185">Reference proteome</keyword>
<dbReference type="RefSeq" id="WP_092212688.1">
    <property type="nucleotide sequence ID" value="NZ_FMUX01000015.1"/>
</dbReference>
<gene>
    <name evidence="8" type="ORF">SAMN05216233_11524</name>
</gene>
<comment type="cofactor">
    <cofactor evidence="1">
        <name>NAD(+)</name>
        <dbReference type="ChEBI" id="CHEBI:57540"/>
    </cofactor>
</comment>
<dbReference type="GO" id="GO:0009073">
    <property type="term" value="P:aromatic amino acid family biosynthetic process"/>
    <property type="evidence" value="ECO:0007669"/>
    <property type="project" value="UniProtKB-KW"/>
</dbReference>
<organism evidence="8 9">
    <name type="scientific">Desulfoluna spongiiphila</name>
    <dbReference type="NCBI Taxonomy" id="419481"/>
    <lineage>
        <taxon>Bacteria</taxon>
        <taxon>Pseudomonadati</taxon>
        <taxon>Thermodesulfobacteriota</taxon>
        <taxon>Desulfobacteria</taxon>
        <taxon>Desulfobacterales</taxon>
        <taxon>Desulfolunaceae</taxon>
        <taxon>Desulfoluna</taxon>
    </lineage>
</organism>
<dbReference type="Pfam" id="PF24621">
    <property type="entry name" value="DHQS_C"/>
    <property type="match status" value="1"/>
</dbReference>
<evidence type="ECO:0000259" key="7">
    <source>
        <dbReference type="Pfam" id="PF24621"/>
    </source>
</evidence>
<protein>
    <submittedName>
        <fullName evidence="8">3-dehydroquinate synthase</fullName>
    </submittedName>
</protein>
<dbReference type="STRING" id="419481.SAMN05216233_11524"/>
<dbReference type="PANTHER" id="PTHR43622:SF7">
    <property type="entry name" value="3-DEHYDROQUINATE SYNTHASE, CHLOROPLASTIC"/>
    <property type="match status" value="1"/>
</dbReference>
<keyword evidence="3" id="KW-0520">NAD</keyword>
<sequence>MTRNRFQVFPTYTQEFHTHHSYPVCFTNNLFTGTNQTIRRTLTKMGHDAPVRCAILVDSGVVARNRNLIKQIIRHFQKEHPFFELCHAPFIMCGGEAVKNSQRMVEETATIAHAHGLCQESLVFVVGGGAFLDATGAALAQCRGGIKTVNVPTSTLSQCAAGVGTMRYMNTRGIKNFSGIAAPPYAVFIDFSLLKTLPFEHHISGMAEAFKMALSADPDFFSYLVRKARKLRQNDPATVEKVVHKTATLHLDRVRASTDPILDGASEGTSLGCRVAHWLETCSGYKLPHGHALSVGIALNASYARHTGSLSEEDFSKLIHGLMTCGLPVWNRFLEARNDKGIPELTAVLARSLQNASGAGAALMVPDGIGVLKAESHLDFKAFEKGVGVLRGFARKEISDERRIFVVSPGKQPKETSMMHEGMTRE</sequence>
<dbReference type="GO" id="GO:0003856">
    <property type="term" value="F:3-dehydroquinate synthase activity"/>
    <property type="evidence" value="ECO:0007669"/>
    <property type="project" value="TreeGrafter"/>
</dbReference>
<dbReference type="OrthoDB" id="9806583at2"/>
<dbReference type="PANTHER" id="PTHR43622">
    <property type="entry name" value="3-DEHYDROQUINATE SYNTHASE"/>
    <property type="match status" value="1"/>
</dbReference>
<dbReference type="InterPro" id="IPR050071">
    <property type="entry name" value="Dehydroquinate_synthase"/>
</dbReference>
<dbReference type="Pfam" id="PF01761">
    <property type="entry name" value="DHQ_synthase"/>
    <property type="match status" value="1"/>
</dbReference>
<accession>A0A1G5HNU8</accession>
<dbReference type="Gene3D" id="1.20.1090.10">
    <property type="entry name" value="Dehydroquinate synthase-like - alpha domain"/>
    <property type="match status" value="1"/>
</dbReference>
<dbReference type="SUPFAM" id="SSF56796">
    <property type="entry name" value="Dehydroquinate synthase-like"/>
    <property type="match status" value="1"/>
</dbReference>